<comment type="caution">
    <text evidence="2">The sequence shown here is derived from an EMBL/GenBank/DDBJ whole genome shotgun (WGS) entry which is preliminary data.</text>
</comment>
<dbReference type="PANTHER" id="PTHR33840:SF1">
    <property type="entry name" value="TLE1 PHOSPHOLIPASE DOMAIN-CONTAINING PROTEIN"/>
    <property type="match status" value="1"/>
</dbReference>
<dbReference type="PANTHER" id="PTHR33840">
    <property type="match status" value="1"/>
</dbReference>
<protein>
    <recommendedName>
        <fullName evidence="1">T6SS Phospholipase effector Tle1-like catalytic domain-containing protein</fullName>
    </recommendedName>
</protein>
<dbReference type="RefSeq" id="WP_057012292.1">
    <property type="nucleotide sequence ID" value="NZ_JYLH01000006.1"/>
</dbReference>
<dbReference type="AlphaFoldDB" id="A0A0R2YBE0"/>
<reference evidence="2 3" key="1">
    <citation type="submission" date="2015-02" db="EMBL/GenBank/DDBJ databases">
        <title>Pseudomonas helleri sp. nov. and Pseudomonas weihenstephanensis sp. nov., isolated from raw cows milk.</title>
        <authorList>
            <person name="von Neubeck M."/>
            <person name="Huptas C."/>
            <person name="Wenning M."/>
            <person name="Scherer S."/>
        </authorList>
    </citation>
    <scope>NUCLEOTIDE SEQUENCE [LARGE SCALE GENOMIC DNA]</scope>
    <source>
        <strain evidence="2 3">DSM 17149</strain>
    </source>
</reference>
<gene>
    <name evidence="2" type="ORF">TU73_11570</name>
</gene>
<evidence type="ECO:0000313" key="2">
    <source>
        <dbReference type="EMBL" id="KRP45769.1"/>
    </source>
</evidence>
<dbReference type="SUPFAM" id="SSF53474">
    <property type="entry name" value="alpha/beta-Hydrolases"/>
    <property type="match status" value="1"/>
</dbReference>
<organism evidence="2 3">
    <name type="scientific">Pseudomonas libanensis</name>
    <dbReference type="NCBI Taxonomy" id="75588"/>
    <lineage>
        <taxon>Bacteria</taxon>
        <taxon>Pseudomonadati</taxon>
        <taxon>Pseudomonadota</taxon>
        <taxon>Gammaproteobacteria</taxon>
        <taxon>Pseudomonadales</taxon>
        <taxon>Pseudomonadaceae</taxon>
        <taxon>Pseudomonas</taxon>
    </lineage>
</organism>
<dbReference type="InterPro" id="IPR018712">
    <property type="entry name" value="Tle1-like_cat"/>
</dbReference>
<dbReference type="EMBL" id="JYLH01000006">
    <property type="protein sequence ID" value="KRP45769.1"/>
    <property type="molecule type" value="Genomic_DNA"/>
</dbReference>
<sequence length="673" mass="76041">MNDQELDIKGSVLDRIKSESEQSCPVCQQVMWMSFYFDGFGFSDKAGVPSNIVKLHLAAYERPDKGQRAFYYSGLGTEFDPESGVLAAALADRARRDAAKKIKDTAKDKAKETATETVSDAWSRSKGIRNRSLPRRAIWTTGEVWDEGKESVGNMARQVKRLAKKPRKQWARIERNLRREWQAYWREVTRHPWRAGKTAAQAGVKVTAGYVAESSGLLRDASMIAALFNTGVDSRLNAARRDFQMAILNAKERLPINKIQVAIFGYDMGGGMALAFANRLLDEIAPGGLYEGVPVQIKFMGLFDCVTNRYDDNFLTGFMPLSNKVSSELVVSPQIERCVHYAAAHELRFYKPLSMIGADPEDYRGPRQERLFPGSQVDVGGGAVDGEDGVSDKLSRLPLQMMYHRAYGAGIPMPSLDKLAEIDDDLHQTFVIDTEITAFQRNYRNAVKKLVTVTRDIPSLVLELGRPVERFKPDIIKVQISPSQCVAPCVPQSVTLLPKNIEEELSGHTAIFIHWLRMWYDQNEARAGRKTMGWGLGVPLDPKAYGRYQKLVDELAYLERNARSTPQFNEKQAMRQINGEVTPDVFVTDPQGQALYWLWNNPGARIPEIEALYPHFINDVHDSMAESDLEATFGNLVYSKHYMNRRLIQKLSTKPARSVLDWMELAYEKFFSK</sequence>
<name>A0A0R2YBE0_9PSED</name>
<evidence type="ECO:0000259" key="1">
    <source>
        <dbReference type="Pfam" id="PF09994"/>
    </source>
</evidence>
<dbReference type="InterPro" id="IPR029058">
    <property type="entry name" value="AB_hydrolase_fold"/>
</dbReference>
<evidence type="ECO:0000313" key="3">
    <source>
        <dbReference type="Proteomes" id="UP000051446"/>
    </source>
</evidence>
<dbReference type="Proteomes" id="UP000051446">
    <property type="component" value="Unassembled WGS sequence"/>
</dbReference>
<dbReference type="Pfam" id="PF09994">
    <property type="entry name" value="T6SS_Tle1-like_cat"/>
    <property type="match status" value="1"/>
</dbReference>
<proteinExistence type="predicted"/>
<dbReference type="PATRIC" id="fig|75588.4.peg.4719"/>
<accession>A0A0R2YBE0</accession>
<feature type="domain" description="T6SS Phospholipase effector Tle1-like catalytic" evidence="1">
    <location>
        <begin position="294"/>
        <end position="404"/>
    </location>
</feature>